<dbReference type="EMBL" id="BLAD01000065">
    <property type="protein sequence ID" value="GES03122.1"/>
    <property type="molecule type" value="Genomic_DNA"/>
</dbReference>
<dbReference type="Proteomes" id="UP000334990">
    <property type="component" value="Unassembled WGS sequence"/>
</dbReference>
<dbReference type="GO" id="GO:0016491">
    <property type="term" value="F:oxidoreductase activity"/>
    <property type="evidence" value="ECO:0007669"/>
    <property type="project" value="UniProtKB-KW"/>
</dbReference>
<proteinExistence type="inferred from homology"/>
<dbReference type="AlphaFoldDB" id="A0A5M3W510"/>
<protein>
    <submittedName>
        <fullName evidence="4">Short-chain dehydrogenase</fullName>
    </submittedName>
</protein>
<evidence type="ECO:0000256" key="2">
    <source>
        <dbReference type="ARBA" id="ARBA00023002"/>
    </source>
</evidence>
<dbReference type="InterPro" id="IPR002347">
    <property type="entry name" value="SDR_fam"/>
</dbReference>
<comment type="caution">
    <text evidence="4">The sequence shown here is derived from an EMBL/GenBank/DDBJ whole genome shotgun (WGS) entry which is preliminary data.</text>
</comment>
<dbReference type="Pfam" id="PF00106">
    <property type="entry name" value="adh_short"/>
    <property type="match status" value="1"/>
</dbReference>
<organism evidence="4 5">
    <name type="scientific">Acrocarpospora corrugata</name>
    <dbReference type="NCBI Taxonomy" id="35763"/>
    <lineage>
        <taxon>Bacteria</taxon>
        <taxon>Bacillati</taxon>
        <taxon>Actinomycetota</taxon>
        <taxon>Actinomycetes</taxon>
        <taxon>Streptosporangiales</taxon>
        <taxon>Streptosporangiaceae</taxon>
        <taxon>Acrocarpospora</taxon>
    </lineage>
</organism>
<dbReference type="PROSITE" id="PS00061">
    <property type="entry name" value="ADH_SHORT"/>
    <property type="match status" value="1"/>
</dbReference>
<dbReference type="PRINTS" id="PR00081">
    <property type="entry name" value="GDHRDH"/>
</dbReference>
<dbReference type="PANTHER" id="PTHR43669">
    <property type="entry name" value="5-KETO-D-GLUCONATE 5-REDUCTASE"/>
    <property type="match status" value="1"/>
</dbReference>
<dbReference type="SMART" id="SM00822">
    <property type="entry name" value="PKS_KR"/>
    <property type="match status" value="1"/>
</dbReference>
<dbReference type="OrthoDB" id="5115951at2"/>
<dbReference type="Gene3D" id="3.40.50.720">
    <property type="entry name" value="NAD(P)-binding Rossmann-like Domain"/>
    <property type="match status" value="1"/>
</dbReference>
<dbReference type="SUPFAM" id="SSF51735">
    <property type="entry name" value="NAD(P)-binding Rossmann-fold domains"/>
    <property type="match status" value="1"/>
</dbReference>
<dbReference type="RefSeq" id="WP_155339303.1">
    <property type="nucleotide sequence ID" value="NZ_BAAABN010000053.1"/>
</dbReference>
<dbReference type="InterPro" id="IPR036291">
    <property type="entry name" value="NAD(P)-bd_dom_sf"/>
</dbReference>
<keyword evidence="5" id="KW-1185">Reference proteome</keyword>
<reference evidence="4 5" key="1">
    <citation type="submission" date="2019-10" db="EMBL/GenBank/DDBJ databases">
        <title>Whole genome shotgun sequence of Acrocarpospora corrugata NBRC 13972.</title>
        <authorList>
            <person name="Ichikawa N."/>
            <person name="Kimura A."/>
            <person name="Kitahashi Y."/>
            <person name="Komaki H."/>
            <person name="Oguchi A."/>
        </authorList>
    </citation>
    <scope>NUCLEOTIDE SEQUENCE [LARGE SCALE GENOMIC DNA]</scope>
    <source>
        <strain evidence="4 5">NBRC 13972</strain>
    </source>
</reference>
<dbReference type="InterPro" id="IPR020904">
    <property type="entry name" value="Sc_DH/Rdtase_CS"/>
</dbReference>
<gene>
    <name evidence="4" type="ORF">Acor_51880</name>
</gene>
<evidence type="ECO:0000256" key="1">
    <source>
        <dbReference type="ARBA" id="ARBA00006484"/>
    </source>
</evidence>
<comment type="similarity">
    <text evidence="1">Belongs to the short-chain dehydrogenases/reductases (SDR) family.</text>
</comment>
<sequence length="248" mass="25804">MNNAFRDPQSLLIVGGTSDIALATARLLVRRRARRVVLAARPSEALTRAADGLRGLGAAVETVAFEATAVGDHEKTFGEVFAEGDIDVVLVACGVLGTNALDPVKAAEIASVTYVGAMSATLACANALREQGHGTLVVLSSVAAERPRRANFVYASAKAGLDSFAQGLSDVLHGSGVQVLVVRPGFVHTKMTKGLPPAPFASTPDAVAVAIHAGLRSQAGTIWVPGVLRLVMAVLRRLPRAIFRRLPG</sequence>
<name>A0A5M3W510_9ACTN</name>
<accession>A0A5M3W510</accession>
<evidence type="ECO:0000313" key="5">
    <source>
        <dbReference type="Proteomes" id="UP000334990"/>
    </source>
</evidence>
<dbReference type="InterPro" id="IPR057326">
    <property type="entry name" value="KR_dom"/>
</dbReference>
<evidence type="ECO:0000259" key="3">
    <source>
        <dbReference type="SMART" id="SM00822"/>
    </source>
</evidence>
<keyword evidence="2" id="KW-0560">Oxidoreductase</keyword>
<dbReference type="PANTHER" id="PTHR43669:SF6">
    <property type="entry name" value="DECAPRENYLPHOSPHORYL-2-KETO-BETA-D-ERYTHRO-PENTOSE REDUCTASE"/>
    <property type="match status" value="1"/>
</dbReference>
<feature type="domain" description="Ketoreductase" evidence="3">
    <location>
        <begin position="9"/>
        <end position="189"/>
    </location>
</feature>
<evidence type="ECO:0000313" key="4">
    <source>
        <dbReference type="EMBL" id="GES03122.1"/>
    </source>
</evidence>